<feature type="transmembrane region" description="Helical" evidence="1">
    <location>
        <begin position="305"/>
        <end position="322"/>
    </location>
</feature>
<evidence type="ECO:0000259" key="2">
    <source>
        <dbReference type="PROSITE" id="PS50234"/>
    </source>
</evidence>
<dbReference type="InterPro" id="IPR036465">
    <property type="entry name" value="vWFA_dom_sf"/>
</dbReference>
<evidence type="ECO:0000313" key="3">
    <source>
        <dbReference type="EMBL" id="EIJ40964.1"/>
    </source>
</evidence>
<feature type="transmembrane region" description="Helical" evidence="1">
    <location>
        <begin position="6"/>
        <end position="23"/>
    </location>
</feature>
<sequence>MLEFEWLWAFLALPLPLLIHYGLKPAKPARTVAIRVPFLEDFSTLQTATPTTPKKYQLQRLFMVLAWLALVIACARPQWLGEPVELPISGRDLMLAVDLSGSMEIGDFQLNQQMVDRLTATKAVAGDFIQRRVGDRVGLILFGDQAYLQTPLTFDRTTVRTLLLESAIGLAGQKTAIGDAIGLAVKRLRNQPVNSRILILLTDGANTAGEVEPLKAADLAAQAGLKIYTIGVGADEMLVRDLFGTRRINPSSDLDEKTLTAIAEKTQGRYFRARDTQALEEIYAELDKLEPIEKDNQYFRPSTPLFYYPLAFALLLASLIWIKRLRTV</sequence>
<gene>
    <name evidence="3" type="ORF">BegalDRAFT_0037</name>
</gene>
<dbReference type="InterPro" id="IPR002035">
    <property type="entry name" value="VWF_A"/>
</dbReference>
<dbReference type="RefSeq" id="WP_002682469.1">
    <property type="nucleotide sequence ID" value="NZ_JH600070.1"/>
</dbReference>
<feature type="transmembrane region" description="Helical" evidence="1">
    <location>
        <begin position="61"/>
        <end position="79"/>
    </location>
</feature>
<dbReference type="eggNOG" id="COG2304">
    <property type="taxonomic scope" value="Bacteria"/>
</dbReference>
<accession>I3CBH1</accession>
<dbReference type="EMBL" id="JH600070">
    <property type="protein sequence ID" value="EIJ40964.1"/>
    <property type="molecule type" value="Genomic_DNA"/>
</dbReference>
<name>I3CBH1_9GAMM</name>
<dbReference type="Gene3D" id="3.40.50.410">
    <property type="entry name" value="von Willebrand factor, type A domain"/>
    <property type="match status" value="1"/>
</dbReference>
<dbReference type="AlphaFoldDB" id="I3CBH1"/>
<keyword evidence="1" id="KW-1133">Transmembrane helix</keyword>
<dbReference type="STRING" id="395493.BegalDRAFT_0037"/>
<dbReference type="CDD" id="cd01467">
    <property type="entry name" value="vWA_BatA_type"/>
    <property type="match status" value="1"/>
</dbReference>
<dbReference type="PANTHER" id="PTHR22550">
    <property type="entry name" value="SPORE GERMINATION PROTEIN"/>
    <property type="match status" value="1"/>
</dbReference>
<dbReference type="PANTHER" id="PTHR22550:SF18">
    <property type="entry name" value="VWFA DOMAIN-CONTAINING PROTEIN"/>
    <property type="match status" value="1"/>
</dbReference>
<proteinExistence type="predicted"/>
<dbReference type="SMART" id="SM00327">
    <property type="entry name" value="VWA"/>
    <property type="match status" value="1"/>
</dbReference>
<dbReference type="Pfam" id="PF00092">
    <property type="entry name" value="VWA"/>
    <property type="match status" value="1"/>
</dbReference>
<keyword evidence="4" id="KW-1185">Reference proteome</keyword>
<dbReference type="InterPro" id="IPR033881">
    <property type="entry name" value="vWA_BatA_type"/>
</dbReference>
<dbReference type="Proteomes" id="UP000005744">
    <property type="component" value="Unassembled WGS sequence"/>
</dbReference>
<evidence type="ECO:0000256" key="1">
    <source>
        <dbReference type="SAM" id="Phobius"/>
    </source>
</evidence>
<dbReference type="SUPFAM" id="SSF53300">
    <property type="entry name" value="vWA-like"/>
    <property type="match status" value="1"/>
</dbReference>
<evidence type="ECO:0000313" key="4">
    <source>
        <dbReference type="Proteomes" id="UP000005744"/>
    </source>
</evidence>
<organism evidence="3 4">
    <name type="scientific">Beggiatoa alba B18LD</name>
    <dbReference type="NCBI Taxonomy" id="395493"/>
    <lineage>
        <taxon>Bacteria</taxon>
        <taxon>Pseudomonadati</taxon>
        <taxon>Pseudomonadota</taxon>
        <taxon>Gammaproteobacteria</taxon>
        <taxon>Thiotrichales</taxon>
        <taxon>Thiotrichaceae</taxon>
        <taxon>Beggiatoa</taxon>
    </lineage>
</organism>
<dbReference type="InterPro" id="IPR050768">
    <property type="entry name" value="UPF0353/GerABKA_families"/>
</dbReference>
<dbReference type="HOGENOM" id="CLU_024570_0_1_6"/>
<dbReference type="OrthoDB" id="6206554at2"/>
<reference evidence="3 4" key="1">
    <citation type="submission" date="2011-11" db="EMBL/GenBank/DDBJ databases">
        <title>Improved High-Quality Draft sequence of Beggiatoa alba B18lD.</title>
        <authorList>
            <consortium name="US DOE Joint Genome Institute"/>
            <person name="Lucas S."/>
            <person name="Han J."/>
            <person name="Lapidus A."/>
            <person name="Cheng J.-F."/>
            <person name="Goodwin L."/>
            <person name="Pitluck S."/>
            <person name="Peters L."/>
            <person name="Mikhailova N."/>
            <person name="Held B."/>
            <person name="Detter J.C."/>
            <person name="Han C."/>
            <person name="Tapia R."/>
            <person name="Land M."/>
            <person name="Hauser L."/>
            <person name="Kyrpides N."/>
            <person name="Ivanova N."/>
            <person name="Pagani I."/>
            <person name="Samuel K."/>
            <person name="Teske A."/>
            <person name="Mueller J."/>
            <person name="Woyke T."/>
        </authorList>
    </citation>
    <scope>NUCLEOTIDE SEQUENCE [LARGE SCALE GENOMIC DNA]</scope>
    <source>
        <strain evidence="3 4">B18LD</strain>
    </source>
</reference>
<dbReference type="PROSITE" id="PS50234">
    <property type="entry name" value="VWFA"/>
    <property type="match status" value="1"/>
</dbReference>
<keyword evidence="1" id="KW-0812">Transmembrane</keyword>
<feature type="domain" description="VWFA" evidence="2">
    <location>
        <begin position="92"/>
        <end position="286"/>
    </location>
</feature>
<keyword evidence="1" id="KW-0472">Membrane</keyword>
<protein>
    <submittedName>
        <fullName evidence="3">Mg-chelatase subunit ChlD</fullName>
    </submittedName>
</protein>